<evidence type="ECO:0000313" key="2">
    <source>
        <dbReference type="Proteomes" id="UP000250991"/>
    </source>
</evidence>
<dbReference type="GO" id="GO:0033819">
    <property type="term" value="F:lipoyl(octanoyl) transferase activity"/>
    <property type="evidence" value="ECO:0007669"/>
    <property type="project" value="UniProtKB-EC"/>
</dbReference>
<keyword evidence="1" id="KW-0808">Transferase</keyword>
<reference evidence="1 2" key="1">
    <citation type="submission" date="2018-06" db="EMBL/GenBank/DDBJ databases">
        <authorList>
            <consortium name="Pathogen Informatics"/>
            <person name="Doyle S."/>
        </authorList>
    </citation>
    <scope>NUCLEOTIDE SEQUENCE [LARGE SCALE GENOMIC DNA]</scope>
    <source>
        <strain evidence="1 2">NCTC8009</strain>
    </source>
</reference>
<organism evidence="1 2">
    <name type="scientific">Escherichia coli</name>
    <dbReference type="NCBI Taxonomy" id="562"/>
    <lineage>
        <taxon>Bacteria</taxon>
        <taxon>Pseudomonadati</taxon>
        <taxon>Pseudomonadota</taxon>
        <taxon>Gammaproteobacteria</taxon>
        <taxon>Enterobacterales</taxon>
        <taxon>Enterobacteriaceae</taxon>
        <taxon>Escherichia</taxon>
    </lineage>
</organism>
<name>A0A2X3JN92_ECOLX</name>
<dbReference type="EMBL" id="UARW01000010">
    <property type="protein sequence ID" value="SQD05982.1"/>
    <property type="molecule type" value="Genomic_DNA"/>
</dbReference>
<dbReference type="Proteomes" id="UP000250991">
    <property type="component" value="Unassembled WGS sequence"/>
</dbReference>
<protein>
    <submittedName>
        <fullName evidence="1">Octanoyltransferase</fullName>
        <ecNumber evidence="1">2.3.1.181</ecNumber>
    </submittedName>
</protein>
<sequence length="38" mass="4343">MAKISQWKPEATTNNIVPRLLENILALLNNPDFEYITA</sequence>
<accession>A0A2X3JN92</accession>
<evidence type="ECO:0000313" key="1">
    <source>
        <dbReference type="EMBL" id="SQD05982.1"/>
    </source>
</evidence>
<dbReference type="AlphaFoldDB" id="A0A2X3JN92"/>
<gene>
    <name evidence="1" type="primary">lipB_3</name>
    <name evidence="1" type="ORF">NCTC8009_06564</name>
</gene>
<keyword evidence="1" id="KW-0012">Acyltransferase</keyword>
<dbReference type="EC" id="2.3.1.181" evidence="1"/>
<proteinExistence type="predicted"/>